<dbReference type="InterPro" id="IPR023828">
    <property type="entry name" value="Peptidase_S8_Ser-AS"/>
</dbReference>
<dbReference type="Gene3D" id="3.40.50.200">
    <property type="entry name" value="Peptidase S8/S53 domain"/>
    <property type="match status" value="1"/>
</dbReference>
<feature type="active site" description="Charge relay system" evidence="5">
    <location>
        <position position="378"/>
    </location>
</feature>
<dbReference type="PROSITE" id="PS51892">
    <property type="entry name" value="SUBTILASE"/>
    <property type="match status" value="1"/>
</dbReference>
<proteinExistence type="inferred from homology"/>
<feature type="active site" description="Charge relay system" evidence="5">
    <location>
        <position position="169"/>
    </location>
</feature>
<dbReference type="OrthoDB" id="5177045at2"/>
<evidence type="ECO:0000313" key="7">
    <source>
        <dbReference type="EMBL" id="SDU44785.1"/>
    </source>
</evidence>
<dbReference type="AlphaFoldDB" id="A0A1H2ILC6"/>
<dbReference type="EMBL" id="LT629791">
    <property type="protein sequence ID" value="SDU44785.1"/>
    <property type="molecule type" value="Genomic_DNA"/>
</dbReference>
<dbReference type="STRING" id="419479.SAMN04488563_1812"/>
<keyword evidence="8" id="KW-1185">Reference proteome</keyword>
<evidence type="ECO:0000259" key="6">
    <source>
        <dbReference type="Pfam" id="PF00082"/>
    </source>
</evidence>
<evidence type="ECO:0000256" key="3">
    <source>
        <dbReference type="ARBA" id="ARBA00022801"/>
    </source>
</evidence>
<evidence type="ECO:0000256" key="2">
    <source>
        <dbReference type="ARBA" id="ARBA00022670"/>
    </source>
</evidence>
<keyword evidence="3 5" id="KW-0378">Hydrolase</keyword>
<organism evidence="7 8">
    <name type="scientific">Jiangella alkaliphila</name>
    <dbReference type="NCBI Taxonomy" id="419479"/>
    <lineage>
        <taxon>Bacteria</taxon>
        <taxon>Bacillati</taxon>
        <taxon>Actinomycetota</taxon>
        <taxon>Actinomycetes</taxon>
        <taxon>Jiangellales</taxon>
        <taxon>Jiangellaceae</taxon>
        <taxon>Jiangella</taxon>
    </lineage>
</organism>
<accession>A0A1H2ILC6</accession>
<dbReference type="PRINTS" id="PR00723">
    <property type="entry name" value="SUBTILISIN"/>
</dbReference>
<dbReference type="GO" id="GO:0004252">
    <property type="term" value="F:serine-type endopeptidase activity"/>
    <property type="evidence" value="ECO:0007669"/>
    <property type="project" value="UniProtKB-UniRule"/>
</dbReference>
<dbReference type="InterPro" id="IPR015500">
    <property type="entry name" value="Peptidase_S8_subtilisin-rel"/>
</dbReference>
<feature type="active site" description="Charge relay system" evidence="5">
    <location>
        <position position="212"/>
    </location>
</feature>
<dbReference type="PANTHER" id="PTHR43806:SF11">
    <property type="entry name" value="CEREVISIN-RELATED"/>
    <property type="match status" value="1"/>
</dbReference>
<comment type="similarity">
    <text evidence="1 5">Belongs to the peptidase S8 family.</text>
</comment>
<dbReference type="SUPFAM" id="SSF52743">
    <property type="entry name" value="Subtilisin-like"/>
    <property type="match status" value="1"/>
</dbReference>
<evidence type="ECO:0000256" key="1">
    <source>
        <dbReference type="ARBA" id="ARBA00011073"/>
    </source>
</evidence>
<feature type="domain" description="Peptidase S8/S53" evidence="6">
    <location>
        <begin position="162"/>
        <end position="391"/>
    </location>
</feature>
<dbReference type="InterPro" id="IPR036852">
    <property type="entry name" value="Peptidase_S8/S53_dom_sf"/>
</dbReference>
<dbReference type="CDD" id="cd00306">
    <property type="entry name" value="Peptidases_S8_S53"/>
    <property type="match status" value="1"/>
</dbReference>
<gene>
    <name evidence="7" type="ORF">SAMN04488563_1812</name>
</gene>
<dbReference type="InterPro" id="IPR000209">
    <property type="entry name" value="Peptidase_S8/S53_dom"/>
</dbReference>
<dbReference type="PROSITE" id="PS00138">
    <property type="entry name" value="SUBTILASE_SER"/>
    <property type="match status" value="1"/>
</dbReference>
<evidence type="ECO:0000313" key="8">
    <source>
        <dbReference type="Proteomes" id="UP000182977"/>
    </source>
</evidence>
<dbReference type="RefSeq" id="WP_046771807.1">
    <property type="nucleotide sequence ID" value="NZ_LBMC01000051.1"/>
</dbReference>
<keyword evidence="4 5" id="KW-0720">Serine protease</keyword>
<dbReference type="GO" id="GO:0006508">
    <property type="term" value="P:proteolysis"/>
    <property type="evidence" value="ECO:0007669"/>
    <property type="project" value="UniProtKB-KW"/>
</dbReference>
<dbReference type="Pfam" id="PF00082">
    <property type="entry name" value="Peptidase_S8"/>
    <property type="match status" value="1"/>
</dbReference>
<dbReference type="PANTHER" id="PTHR43806">
    <property type="entry name" value="PEPTIDASE S8"/>
    <property type="match status" value="1"/>
</dbReference>
<evidence type="ECO:0000256" key="4">
    <source>
        <dbReference type="ARBA" id="ARBA00022825"/>
    </source>
</evidence>
<sequence>MAHPSPTTTPSGTASPDAMFDQNHRLMEEVQRLHRNIARRPDGFELGVRWHESGVGVEYLYRQGQLICRAADLVAALDAFDAIGQPRPEVTAGPANLRVLEVGDRDAADLAEALAAALGRDDLVTPNHVLDSQVHSAMCPATEPVPSDGPVRDLPEPVGDRRVGVAVVDTGFVHVLADEAGYARFSAVSGDSRADAQVYADGTDRIEPYGGHGTAAAACLLAVSGAESTAVHVDSCLVGGAVDEVTVVGALTSAVESGADVVSLQAGMYTREHVASVAFAAFRDEVLAAHPDTVVVAAAGNNSSDEKFWPAAFDWVTGVGGLTEDGSARADWSNHGDWVDVYAPGDDVTVPFPNGTYEYHGGVTAEFTGGHAVWSGTSFATPAVAGLIARRMIEDGIDAPAARDRVLAEAAASELAGVGPRLLAD</sequence>
<reference evidence="8" key="1">
    <citation type="submission" date="2016-10" db="EMBL/GenBank/DDBJ databases">
        <authorList>
            <person name="Varghese N."/>
            <person name="Submissions S."/>
        </authorList>
    </citation>
    <scope>NUCLEOTIDE SEQUENCE [LARGE SCALE GENOMIC DNA]</scope>
    <source>
        <strain evidence="8">DSM 45079</strain>
    </source>
</reference>
<evidence type="ECO:0000256" key="5">
    <source>
        <dbReference type="PROSITE-ProRule" id="PRU01240"/>
    </source>
</evidence>
<dbReference type="InterPro" id="IPR050131">
    <property type="entry name" value="Peptidase_S8_subtilisin-like"/>
</dbReference>
<keyword evidence="2 5" id="KW-0645">Protease</keyword>
<dbReference type="Proteomes" id="UP000182977">
    <property type="component" value="Chromosome I"/>
</dbReference>
<protein>
    <submittedName>
        <fullName evidence="7">Subtilase family protein</fullName>
    </submittedName>
</protein>
<name>A0A1H2ILC6_9ACTN</name>